<dbReference type="SMART" id="SM00165">
    <property type="entry name" value="UBA"/>
    <property type="match status" value="1"/>
</dbReference>
<feature type="region of interest" description="Disordered" evidence="2">
    <location>
        <begin position="205"/>
        <end position="229"/>
    </location>
</feature>
<dbReference type="SUPFAM" id="SSF46934">
    <property type="entry name" value="UBA-like"/>
    <property type="match status" value="1"/>
</dbReference>
<sequence length="628" mass="73079">MNQNIRYLVEMGIPVDVASDALKRFNDNLEDAVNFIFSNDILSAPISSNEQNTLIDNPKPDHIQLNDENSQLKPGELSHLINNNNNNNHNHNHNYNNNNENIPNQSISSNLSSSSSSATSIDDNSPDYSIMKKPIFKTDSSNPTIILSLPPNSLIENYLTLFAYCISRFIPKWFLIPDFKDLNYDSNWFKGLELNEPSFKLITNNNSNKNIPTKNDKDEENNNDNDNDIQPETLWQLQKLISTINNPNSNRAYISASIFQLVFDNQLRLKLQSTDRLNEILPSFLRSLIMDLELCPNIDKNSVNNLFISKASYRQNQTDSEHETYVMLLHFPPEEFDTNLYKMFNALLYPELEEEEEVEETLKEYSENLLKTISPFFTIIFNEMDDMTDDDITVPNGVDIPFEFYPQLYTMTVKNQLIKHIINKRRKANSRLKQCLSEIQSLRSFQGKDILTILNSSIKYMEHDNGDSNYIQSLILIKEKITNRLESLKVECEDLRNKLQKEWNISHPEYYIIESAKKMGLIDEPLLLVMVTISPYFYFIRDKNNMAQWSLIQSNTNGTDFQIINNITEDKVKETIYKYTSRPNQTPIMFNYCKKDYIDSDEDILKWINANKGCNRFMKSDGNYFTSE</sequence>
<comment type="caution">
    <text evidence="4">The sequence shown here is derived from an EMBL/GenBank/DDBJ whole genome shotgun (WGS) entry which is preliminary data.</text>
</comment>
<organism evidence="4 5">
    <name type="scientific">Arxiozyma heterogenica</name>
    <dbReference type="NCBI Taxonomy" id="278026"/>
    <lineage>
        <taxon>Eukaryota</taxon>
        <taxon>Fungi</taxon>
        <taxon>Dikarya</taxon>
        <taxon>Ascomycota</taxon>
        <taxon>Saccharomycotina</taxon>
        <taxon>Saccharomycetes</taxon>
        <taxon>Saccharomycetales</taxon>
        <taxon>Saccharomycetaceae</taxon>
        <taxon>Arxiozyma</taxon>
    </lineage>
</organism>
<dbReference type="GO" id="GO:0016579">
    <property type="term" value="P:protein deubiquitination"/>
    <property type="evidence" value="ECO:0007669"/>
    <property type="project" value="TreeGrafter"/>
</dbReference>
<feature type="region of interest" description="Disordered" evidence="2">
    <location>
        <begin position="74"/>
        <end position="125"/>
    </location>
</feature>
<accession>A0AAN7W6M5</accession>
<reference evidence="5" key="1">
    <citation type="submission" date="2023-07" db="EMBL/GenBank/DDBJ databases">
        <title>A draft genome of Kazachstania heterogenica Y-27499.</title>
        <authorList>
            <person name="Donic C."/>
            <person name="Kralova J.S."/>
            <person name="Fidel L."/>
            <person name="Ben-Dor S."/>
            <person name="Jung S."/>
        </authorList>
    </citation>
    <scope>NUCLEOTIDE SEQUENCE [LARGE SCALE GENOMIC DNA]</scope>
    <source>
        <strain evidence="5">Y27499</strain>
    </source>
</reference>
<evidence type="ECO:0000256" key="2">
    <source>
        <dbReference type="SAM" id="MobiDB-lite"/>
    </source>
</evidence>
<dbReference type="PROSITE" id="PS50030">
    <property type="entry name" value="UBA"/>
    <property type="match status" value="1"/>
</dbReference>
<keyword evidence="1" id="KW-0175">Coiled coil</keyword>
<dbReference type="GO" id="GO:0005829">
    <property type="term" value="C:cytosol"/>
    <property type="evidence" value="ECO:0007669"/>
    <property type="project" value="TreeGrafter"/>
</dbReference>
<evidence type="ECO:0000313" key="4">
    <source>
        <dbReference type="EMBL" id="KAK5782374.1"/>
    </source>
</evidence>
<dbReference type="Gene3D" id="1.10.8.10">
    <property type="entry name" value="DNA helicase RuvA subunit, C-terminal domain"/>
    <property type="match status" value="1"/>
</dbReference>
<feature type="coiled-coil region" evidence="1">
    <location>
        <begin position="471"/>
        <end position="502"/>
    </location>
</feature>
<dbReference type="GO" id="GO:0005634">
    <property type="term" value="C:nucleus"/>
    <property type="evidence" value="ECO:0007669"/>
    <property type="project" value="TreeGrafter"/>
</dbReference>
<dbReference type="EMBL" id="JAWIZZ010000006">
    <property type="protein sequence ID" value="KAK5782374.1"/>
    <property type="molecule type" value="Genomic_DNA"/>
</dbReference>
<proteinExistence type="predicted"/>
<protein>
    <recommendedName>
        <fullName evidence="3">UBA domain-containing protein</fullName>
    </recommendedName>
</protein>
<evidence type="ECO:0000313" key="5">
    <source>
        <dbReference type="Proteomes" id="UP001306508"/>
    </source>
</evidence>
<dbReference type="InterPro" id="IPR015940">
    <property type="entry name" value="UBA"/>
</dbReference>
<keyword evidence="5" id="KW-1185">Reference proteome</keyword>
<dbReference type="Proteomes" id="UP001306508">
    <property type="component" value="Unassembled WGS sequence"/>
</dbReference>
<dbReference type="PANTHER" id="PTHR39597">
    <property type="entry name" value="UBA DOMAIN-CONTAINING PROTEIN RUP1"/>
    <property type="match status" value="1"/>
</dbReference>
<evidence type="ECO:0000259" key="3">
    <source>
        <dbReference type="PROSITE" id="PS50030"/>
    </source>
</evidence>
<feature type="compositionally biased region" description="Low complexity" evidence="2">
    <location>
        <begin position="81"/>
        <end position="123"/>
    </location>
</feature>
<dbReference type="InterPro" id="IPR009060">
    <property type="entry name" value="UBA-like_sf"/>
</dbReference>
<name>A0AAN7W6M5_9SACH</name>
<feature type="compositionally biased region" description="Acidic residues" evidence="2">
    <location>
        <begin position="218"/>
        <end position="229"/>
    </location>
</feature>
<feature type="domain" description="UBA" evidence="3">
    <location>
        <begin position="1"/>
        <end position="39"/>
    </location>
</feature>
<gene>
    <name evidence="4" type="ORF">RI543_000310</name>
</gene>
<evidence type="ECO:0000256" key="1">
    <source>
        <dbReference type="SAM" id="Coils"/>
    </source>
</evidence>
<dbReference type="PANTHER" id="PTHR39597:SF1">
    <property type="entry name" value="UBA DOMAIN-CONTAINING PROTEIN RUP1"/>
    <property type="match status" value="1"/>
</dbReference>
<dbReference type="InterPro" id="IPR055335">
    <property type="entry name" value="Ucp6/RUP1"/>
</dbReference>
<dbReference type="AlphaFoldDB" id="A0AAN7W6M5"/>